<dbReference type="PROSITE" id="PS50943">
    <property type="entry name" value="HTH_CROC1"/>
    <property type="match status" value="1"/>
</dbReference>
<dbReference type="PANTHER" id="PTHR34475">
    <property type="match status" value="1"/>
</dbReference>
<feature type="transmembrane region" description="Helical" evidence="2">
    <location>
        <begin position="137"/>
        <end position="158"/>
    </location>
</feature>
<dbReference type="EMBL" id="CP003056">
    <property type="protein sequence ID" value="AEP02501.1"/>
    <property type="molecule type" value="Genomic_DNA"/>
</dbReference>
<keyword evidence="2" id="KW-0812">Transmembrane</keyword>
<accession>G2TNV0</accession>
<organism evidence="4 5">
    <name type="scientific">Heyndrickxia coagulans 36D1</name>
    <dbReference type="NCBI Taxonomy" id="345219"/>
    <lineage>
        <taxon>Bacteria</taxon>
        <taxon>Bacillati</taxon>
        <taxon>Bacillota</taxon>
        <taxon>Bacilli</taxon>
        <taxon>Bacillales</taxon>
        <taxon>Bacillaceae</taxon>
        <taxon>Heyndrickxia</taxon>
    </lineage>
</organism>
<protein>
    <submittedName>
        <fullName evidence="4">Transcriptional regulator, XRE family</fullName>
    </submittedName>
</protein>
<dbReference type="SMART" id="SM00530">
    <property type="entry name" value="HTH_XRE"/>
    <property type="match status" value="1"/>
</dbReference>
<dbReference type="AlphaFoldDB" id="G2TNV0"/>
<dbReference type="KEGG" id="bag:Bcoa_3329"/>
<dbReference type="Pfam" id="PF13413">
    <property type="entry name" value="HTH_25"/>
    <property type="match status" value="1"/>
</dbReference>
<dbReference type="GO" id="GO:0003677">
    <property type="term" value="F:DNA binding"/>
    <property type="evidence" value="ECO:0007669"/>
    <property type="project" value="InterPro"/>
</dbReference>
<sequence>MTYSSKTGCFKANLEDLITRLAGVTMTELGNRLKEARKEKGISLDDLQEMTKIQKRYLKNIEEGNYDSMPGKFYVRAFIKQYAEAVGLDPETLFEEYQSDIPRTEQEEFPEQLSRVQTSSKRAAPDTVKMMNVLPRILVVAAIIAILFLLWFVVYKFAGHNTKEKLNSGASGDVSVQKENVKSAEKVSSGKNTGSSSEKKAAKTSKKPASKTKKTAQKLETVSSSGYTTTYKLAGTNQFKLELKANGGRSWVQVKNSDGSTNFQQLLNDGDSRTADLSKQKQVTITVGNTVNTEVYINGKKLKYNIPASKEVRQDMIVQFNGSQTK</sequence>
<dbReference type="HOGENOM" id="CLU_047530_0_1_9"/>
<evidence type="ECO:0000313" key="5">
    <source>
        <dbReference type="Proteomes" id="UP000009283"/>
    </source>
</evidence>
<proteinExistence type="predicted"/>
<dbReference type="Pfam" id="PF13464">
    <property type="entry name" value="RodZ_C"/>
    <property type="match status" value="1"/>
</dbReference>
<name>G2TNV0_HEYCO</name>
<dbReference type="InterPro" id="IPR025194">
    <property type="entry name" value="RodZ-like_C"/>
</dbReference>
<dbReference type="eggNOG" id="COG1426">
    <property type="taxonomic scope" value="Bacteria"/>
</dbReference>
<dbReference type="InterPro" id="IPR010982">
    <property type="entry name" value="Lambda_DNA-bd_dom_sf"/>
</dbReference>
<evidence type="ECO:0000256" key="1">
    <source>
        <dbReference type="SAM" id="MobiDB-lite"/>
    </source>
</evidence>
<reference evidence="4 5" key="1">
    <citation type="journal article" date="2011" name="Stand. Genomic Sci.">
        <title>Complete Genome Sequence of a thermotolerant sporogenic lactic acid bacterium, Bacillus coagulans strain 36D1.</title>
        <authorList>
            <person name="Rhee M.S."/>
            <person name="Moritz B.E."/>
            <person name="Xie G."/>
            <person name="Glavina Del Rio T."/>
            <person name="Dalin E."/>
            <person name="Tice H."/>
            <person name="Bruce D."/>
            <person name="Goodwin L."/>
            <person name="Chertkov O."/>
            <person name="Brettin T."/>
            <person name="Han C."/>
            <person name="Detter C."/>
            <person name="Pitluck S."/>
            <person name="Land M.L."/>
            <person name="Patel M."/>
            <person name="Ou M."/>
            <person name="Harbrucker R."/>
            <person name="Ingram L.O."/>
            <person name="Shanmugam K.T."/>
        </authorList>
    </citation>
    <scope>NUCLEOTIDE SEQUENCE [LARGE SCALE GENOMIC DNA]</scope>
    <source>
        <strain evidence="4 5">36D1</strain>
    </source>
</reference>
<dbReference type="InterPro" id="IPR050400">
    <property type="entry name" value="Bact_Cytoskel_RodZ"/>
</dbReference>
<dbReference type="SUPFAM" id="SSF47413">
    <property type="entry name" value="lambda repressor-like DNA-binding domains"/>
    <property type="match status" value="1"/>
</dbReference>
<evidence type="ECO:0000259" key="3">
    <source>
        <dbReference type="PROSITE" id="PS50943"/>
    </source>
</evidence>
<keyword evidence="2" id="KW-1133">Transmembrane helix</keyword>
<feature type="region of interest" description="Disordered" evidence="1">
    <location>
        <begin position="166"/>
        <end position="219"/>
    </location>
</feature>
<evidence type="ECO:0000313" key="4">
    <source>
        <dbReference type="EMBL" id="AEP02501.1"/>
    </source>
</evidence>
<evidence type="ECO:0000256" key="2">
    <source>
        <dbReference type="SAM" id="Phobius"/>
    </source>
</evidence>
<dbReference type="PANTHER" id="PTHR34475:SF1">
    <property type="entry name" value="CYTOSKELETON PROTEIN RODZ"/>
    <property type="match status" value="1"/>
</dbReference>
<keyword evidence="2" id="KW-0472">Membrane</keyword>
<gene>
    <name evidence="4" type="ORF">Bcoa_3329</name>
</gene>
<dbReference type="Proteomes" id="UP000009283">
    <property type="component" value="Chromosome"/>
</dbReference>
<feature type="compositionally biased region" description="Basic residues" evidence="1">
    <location>
        <begin position="202"/>
        <end position="216"/>
    </location>
</feature>
<dbReference type="CDD" id="cd00093">
    <property type="entry name" value="HTH_XRE"/>
    <property type="match status" value="1"/>
</dbReference>
<dbReference type="Gene3D" id="1.10.260.40">
    <property type="entry name" value="lambda repressor-like DNA-binding domains"/>
    <property type="match status" value="1"/>
</dbReference>
<dbReference type="InterPro" id="IPR001387">
    <property type="entry name" value="Cro/C1-type_HTH"/>
</dbReference>
<feature type="domain" description="HTH cro/C1-type" evidence="3">
    <location>
        <begin position="33"/>
        <end position="93"/>
    </location>
</feature>